<dbReference type="EMBL" id="QRTP01000005">
    <property type="protein sequence ID" value="RGQ85177.1"/>
    <property type="molecule type" value="Genomic_DNA"/>
</dbReference>
<reference evidence="5 6" key="1">
    <citation type="submission" date="2018-08" db="EMBL/GenBank/DDBJ databases">
        <title>A genome reference for cultivated species of the human gut microbiota.</title>
        <authorList>
            <person name="Zou Y."/>
            <person name="Xue W."/>
            <person name="Luo G."/>
        </authorList>
    </citation>
    <scope>NUCLEOTIDE SEQUENCE [LARGE SCALE GENOMIC DNA]</scope>
    <source>
        <strain evidence="5 6">AF27-12</strain>
    </source>
</reference>
<dbReference type="InterPro" id="IPR038404">
    <property type="entry name" value="TRAP_DctP_sf"/>
</dbReference>
<dbReference type="Gene3D" id="3.40.190.170">
    <property type="entry name" value="Bacterial extracellular solute-binding protein, family 7"/>
    <property type="match status" value="1"/>
</dbReference>
<dbReference type="PIRSF" id="PIRSF006470">
    <property type="entry name" value="DctB"/>
    <property type="match status" value="1"/>
</dbReference>
<proteinExistence type="inferred from homology"/>
<evidence type="ECO:0000256" key="1">
    <source>
        <dbReference type="ARBA" id="ARBA00004196"/>
    </source>
</evidence>
<evidence type="ECO:0000256" key="3">
    <source>
        <dbReference type="ARBA" id="ARBA00022448"/>
    </source>
</evidence>
<dbReference type="NCBIfam" id="TIGR00787">
    <property type="entry name" value="dctP"/>
    <property type="match status" value="1"/>
</dbReference>
<organism evidence="5 6">
    <name type="scientific">Megamonas rupellensis</name>
    <dbReference type="NCBI Taxonomy" id="491921"/>
    <lineage>
        <taxon>Bacteria</taxon>
        <taxon>Bacillati</taxon>
        <taxon>Bacillota</taxon>
        <taxon>Negativicutes</taxon>
        <taxon>Selenomonadales</taxon>
        <taxon>Selenomonadaceae</taxon>
        <taxon>Megamonas</taxon>
    </lineage>
</organism>
<evidence type="ECO:0000256" key="4">
    <source>
        <dbReference type="ARBA" id="ARBA00022729"/>
    </source>
</evidence>
<keyword evidence="4" id="KW-0732">Signal</keyword>
<accession>A0A412CGT3</accession>
<evidence type="ECO:0000313" key="6">
    <source>
        <dbReference type="Proteomes" id="UP000286147"/>
    </source>
</evidence>
<dbReference type="GO" id="GO:0030288">
    <property type="term" value="C:outer membrane-bounded periplasmic space"/>
    <property type="evidence" value="ECO:0007669"/>
    <property type="project" value="InterPro"/>
</dbReference>
<comment type="caution">
    <text evidence="5">The sequence shown here is derived from an EMBL/GenBank/DDBJ whole genome shotgun (WGS) entry which is preliminary data.</text>
</comment>
<dbReference type="NCBIfam" id="NF037995">
    <property type="entry name" value="TRAP_S1"/>
    <property type="match status" value="1"/>
</dbReference>
<gene>
    <name evidence="5" type="ORF">DWY77_03510</name>
</gene>
<dbReference type="GO" id="GO:0055085">
    <property type="term" value="P:transmembrane transport"/>
    <property type="evidence" value="ECO:0007669"/>
    <property type="project" value="InterPro"/>
</dbReference>
<dbReference type="Proteomes" id="UP000286147">
    <property type="component" value="Unassembled WGS sequence"/>
</dbReference>
<dbReference type="PANTHER" id="PTHR33376:SF4">
    <property type="entry name" value="SIALIC ACID-BINDING PERIPLASMIC PROTEIN SIAP"/>
    <property type="match status" value="1"/>
</dbReference>
<dbReference type="CDD" id="cd13603">
    <property type="entry name" value="PBP2_TRAP_Siap_TeaA_like"/>
    <property type="match status" value="1"/>
</dbReference>
<dbReference type="PANTHER" id="PTHR33376">
    <property type="match status" value="1"/>
</dbReference>
<name>A0A412CGT3_9FIRM</name>
<dbReference type="AlphaFoldDB" id="A0A412CGT3"/>
<dbReference type="InterPro" id="IPR018389">
    <property type="entry name" value="DctP_fam"/>
</dbReference>
<protein>
    <submittedName>
        <fullName evidence="5">Sialic acid-binding protein</fullName>
    </submittedName>
</protein>
<evidence type="ECO:0000313" key="5">
    <source>
        <dbReference type="EMBL" id="RGQ85177.1"/>
    </source>
</evidence>
<sequence length="335" mass="37435">MLVMLSGCGKDEARTYTKEDPLVLRMGLVDGESTCYYKGAKEIADRVYEKTDGRIKINVIPGGALGDERGSVELAMNGDLDIATAANSVLTNWIPEMAILDQAYLWKNTDEAHMAVDGELGDLIEAAAYEKMGIHVIGYMESGFRDVFSVKPIEKVEDFSGVKIRTMQNRYHMAAFSSFGAMPTALAFNEQFTALQQGTIDACENGVSGCYTNGFYEVTKNITNTKHAFVYILLCMSDKSWNMIPEDLREPFLEGVKEGYQAERQYLQEANGDAVNKLKEKGVVFHDIDIAKLQTLYKEQAKKEGFTFDPKWQNAVDKAIQEAEKENKDEVNNTL</sequence>
<evidence type="ECO:0000256" key="2">
    <source>
        <dbReference type="ARBA" id="ARBA00009023"/>
    </source>
</evidence>
<comment type="subcellular location">
    <subcellularLocation>
        <location evidence="1">Cell envelope</location>
    </subcellularLocation>
</comment>
<comment type="similarity">
    <text evidence="2">Belongs to the bacterial solute-binding protein 7 family.</text>
</comment>
<keyword evidence="3" id="KW-0813">Transport</keyword>
<dbReference type="Pfam" id="PF03480">
    <property type="entry name" value="DctP"/>
    <property type="match status" value="1"/>
</dbReference>
<dbReference type="InterPro" id="IPR004682">
    <property type="entry name" value="TRAP_DctP"/>
</dbReference>